<feature type="transmembrane region" description="Helical" evidence="1">
    <location>
        <begin position="187"/>
        <end position="219"/>
    </location>
</feature>
<feature type="transmembrane region" description="Helical" evidence="1">
    <location>
        <begin position="411"/>
        <end position="430"/>
    </location>
</feature>
<feature type="transmembrane region" description="Helical" evidence="1">
    <location>
        <begin position="293"/>
        <end position="315"/>
    </location>
</feature>
<sequence length="595" mass="64435">MSRYPFLNILKNHAFPIVLTLAVLLVVSKAVVAGLGMHETFATKGNDNVMRLLTVRDWLAGQRWYDVAQYRLMPPEGVSLHWSRYVDAGIAAIVVPFSWFLPMTSAEMVAITLWPTLILILSLVLIGFGTLRIFGAMAACFAVLCAVLWPVTSSMHSSAGSLDHHNIQMLLMTLMSLALVWPSRPNFAGIICGVAAALSLAIGLEGFVFIVGIGFLNMVRTGMNANSDNRKFLVSFCVMLMMGSVLLWLGQTGPAARLELMCDQLGPPALTLVGVASVACFVLLIVSDYTQSVVVRLGAAALVVFVGLMLVSPFLSHCLAGPYAQIPPELQKLITSQIIEAKPLLVYVRTNTVAALVFCLPVVVALFVGAAVWFSHDKLESAEMKAHAALGLLIVLGFIGLPVMLVQMRAVVIPASVIPIVGGVVVARLVQSYLRSRSLNDGLIALLVATTVVSPTVVVQSLKPILPAREASSEAERGDCRSYASLLTLNEASPAIILNHVNFGPALIWATHHSVLSAPYHRSTEAFMNGIVPFQLDQGAFKSYVTETKATHLLLCRGLHYQSEYVRGLANGDEAEWLRRVPVSNEDQLLFEILR</sequence>
<feature type="transmembrane region" description="Helical" evidence="1">
    <location>
        <begin position="269"/>
        <end position="286"/>
    </location>
</feature>
<accession>A0A2T0VZA8</accession>
<dbReference type="OrthoDB" id="1082056at2"/>
<dbReference type="AlphaFoldDB" id="A0A2T0VZA8"/>
<comment type="caution">
    <text evidence="2">The sequence shown here is derived from an EMBL/GenBank/DDBJ whole genome shotgun (WGS) entry which is preliminary data.</text>
</comment>
<keyword evidence="1" id="KW-0812">Transmembrane</keyword>
<dbReference type="Proteomes" id="UP000238007">
    <property type="component" value="Unassembled WGS sequence"/>
</dbReference>
<feature type="transmembrane region" description="Helical" evidence="1">
    <location>
        <begin position="108"/>
        <end position="127"/>
    </location>
</feature>
<organism evidence="2 3">
    <name type="scientific">Yoonia maritima</name>
    <dbReference type="NCBI Taxonomy" id="1435347"/>
    <lineage>
        <taxon>Bacteria</taxon>
        <taxon>Pseudomonadati</taxon>
        <taxon>Pseudomonadota</taxon>
        <taxon>Alphaproteobacteria</taxon>
        <taxon>Rhodobacterales</taxon>
        <taxon>Paracoccaceae</taxon>
        <taxon>Yoonia</taxon>
    </lineage>
</organism>
<feature type="transmembrane region" description="Helical" evidence="1">
    <location>
        <begin position="231"/>
        <end position="249"/>
    </location>
</feature>
<evidence type="ECO:0000256" key="1">
    <source>
        <dbReference type="SAM" id="Phobius"/>
    </source>
</evidence>
<feature type="transmembrane region" description="Helical" evidence="1">
    <location>
        <begin position="353"/>
        <end position="374"/>
    </location>
</feature>
<evidence type="ECO:0000313" key="2">
    <source>
        <dbReference type="EMBL" id="PRY77646.1"/>
    </source>
</evidence>
<keyword evidence="1" id="KW-0472">Membrane</keyword>
<keyword evidence="3" id="KW-1185">Reference proteome</keyword>
<name>A0A2T0VZA8_9RHOB</name>
<evidence type="ECO:0000313" key="3">
    <source>
        <dbReference type="Proteomes" id="UP000238007"/>
    </source>
</evidence>
<proteinExistence type="predicted"/>
<feature type="transmembrane region" description="Helical" evidence="1">
    <location>
        <begin position="133"/>
        <end position="152"/>
    </location>
</feature>
<feature type="transmembrane region" description="Helical" evidence="1">
    <location>
        <begin position="386"/>
        <end position="405"/>
    </location>
</feature>
<gene>
    <name evidence="2" type="ORF">CLV80_105129</name>
</gene>
<feature type="transmembrane region" description="Helical" evidence="1">
    <location>
        <begin position="442"/>
        <end position="462"/>
    </location>
</feature>
<reference evidence="2 3" key="1">
    <citation type="submission" date="2018-03" db="EMBL/GenBank/DDBJ databases">
        <title>Genomic Encyclopedia of Archaeal and Bacterial Type Strains, Phase II (KMG-II): from individual species to whole genera.</title>
        <authorList>
            <person name="Goeker M."/>
        </authorList>
    </citation>
    <scope>NUCLEOTIDE SEQUENCE [LARGE SCALE GENOMIC DNA]</scope>
    <source>
        <strain evidence="2 3">DSM 101533</strain>
    </source>
</reference>
<dbReference type="EMBL" id="PVTP01000005">
    <property type="protein sequence ID" value="PRY77646.1"/>
    <property type="molecule type" value="Genomic_DNA"/>
</dbReference>
<dbReference type="RefSeq" id="WP_106357208.1">
    <property type="nucleotide sequence ID" value="NZ_PVTP01000005.1"/>
</dbReference>
<protein>
    <submittedName>
        <fullName evidence="2">Uncharacterized protein</fullName>
    </submittedName>
</protein>
<keyword evidence="1" id="KW-1133">Transmembrane helix</keyword>